<dbReference type="Gramene" id="RZC53893">
    <property type="protein sequence ID" value="RZC53893"/>
    <property type="gene ID" value="C5167_012752"/>
</dbReference>
<evidence type="ECO:0000259" key="1">
    <source>
        <dbReference type="Pfam" id="PF08268"/>
    </source>
</evidence>
<dbReference type="InterPro" id="IPR013187">
    <property type="entry name" value="F-box-assoc_dom_typ3"/>
</dbReference>
<evidence type="ECO:0000313" key="2">
    <source>
        <dbReference type="EMBL" id="RZC53893.1"/>
    </source>
</evidence>
<dbReference type="AlphaFoldDB" id="A0A4Y7IYD5"/>
<dbReference type="InterPro" id="IPR050796">
    <property type="entry name" value="SCF_F-box_component"/>
</dbReference>
<dbReference type="PANTHER" id="PTHR31672:SF13">
    <property type="entry name" value="F-BOX PROTEIN CPR30-LIKE"/>
    <property type="match status" value="1"/>
</dbReference>
<dbReference type="Proteomes" id="UP000316621">
    <property type="component" value="Chromosome 3"/>
</dbReference>
<dbReference type="EMBL" id="CM010717">
    <property type="protein sequence ID" value="RZC53893.1"/>
    <property type="molecule type" value="Genomic_DNA"/>
</dbReference>
<evidence type="ECO:0000313" key="3">
    <source>
        <dbReference type="Proteomes" id="UP000316621"/>
    </source>
</evidence>
<dbReference type="NCBIfam" id="TIGR01640">
    <property type="entry name" value="F_box_assoc_1"/>
    <property type="match status" value="1"/>
</dbReference>
<dbReference type="PANTHER" id="PTHR31672">
    <property type="entry name" value="BNACNNG10540D PROTEIN"/>
    <property type="match status" value="1"/>
</dbReference>
<keyword evidence="3" id="KW-1185">Reference proteome</keyword>
<feature type="domain" description="F-box associated beta-propeller type 3" evidence="1">
    <location>
        <begin position="31"/>
        <end position="276"/>
    </location>
</feature>
<sequence length="437" mass="50336">MMEAGGASNYHLPEELMIESILTRLPFRTLAVCSIISFCNGLACFKVANSPNYNEGYICVINQNRAEIFVRSYLRPAGGYIGHGFGFDSLSQVYKVVIIFTSEADNEFLCMVLTLGTMSWRKILTSIVDISPPPGSSPFPSPMVTNVSTTFYRQATFCRGDLFWRTKSTVSNGNDIEMLLSFDLHKEKIHFIQFPTECTLTSTPTTDQRQYLADDHLLEFKGYPCIAHSERITTRSNNDHYGHRCNYQAGVCCCCYKVHMYILKDKDKQVWTREETFNVQIMDQKGLLPTPLCCLIKKKTPFYRCFNTSVATPRTRILTFSDQVLLYWFNGERLILYNLQEKYLKAVECSRSYPRIFQTKMNEDLERRIGDDDNIYCPSMDYQLHAQVENIVSLETFIPKEAKTSVCNNAKLKHLYDNNLIAGWLTLRRKRIAYAFS</sequence>
<reference evidence="2 3" key="1">
    <citation type="journal article" date="2018" name="Science">
        <title>The opium poppy genome and morphinan production.</title>
        <authorList>
            <person name="Guo L."/>
            <person name="Winzer T."/>
            <person name="Yang X."/>
            <person name="Li Y."/>
            <person name="Ning Z."/>
            <person name="He Z."/>
            <person name="Teodor R."/>
            <person name="Lu Y."/>
            <person name="Bowser T.A."/>
            <person name="Graham I.A."/>
            <person name="Ye K."/>
        </authorList>
    </citation>
    <scope>NUCLEOTIDE SEQUENCE [LARGE SCALE GENOMIC DNA]</scope>
    <source>
        <strain evidence="3">cv. HN1</strain>
        <tissue evidence="2">Leaves</tissue>
    </source>
</reference>
<dbReference type="InterPro" id="IPR017451">
    <property type="entry name" value="F-box-assoc_interact_dom"/>
</dbReference>
<gene>
    <name evidence="2" type="ORF">C5167_012752</name>
</gene>
<protein>
    <recommendedName>
        <fullName evidence="1">F-box associated beta-propeller type 3 domain-containing protein</fullName>
    </recommendedName>
</protein>
<organism evidence="2 3">
    <name type="scientific">Papaver somniferum</name>
    <name type="common">Opium poppy</name>
    <dbReference type="NCBI Taxonomy" id="3469"/>
    <lineage>
        <taxon>Eukaryota</taxon>
        <taxon>Viridiplantae</taxon>
        <taxon>Streptophyta</taxon>
        <taxon>Embryophyta</taxon>
        <taxon>Tracheophyta</taxon>
        <taxon>Spermatophyta</taxon>
        <taxon>Magnoliopsida</taxon>
        <taxon>Ranunculales</taxon>
        <taxon>Papaveraceae</taxon>
        <taxon>Papaveroideae</taxon>
        <taxon>Papaver</taxon>
    </lineage>
</organism>
<proteinExistence type="predicted"/>
<dbReference type="Pfam" id="PF08268">
    <property type="entry name" value="FBA_3"/>
    <property type="match status" value="1"/>
</dbReference>
<accession>A0A4Y7IYD5</accession>
<name>A0A4Y7IYD5_PAPSO</name>